<feature type="domain" description="Thioesterase TesA-like" evidence="4">
    <location>
        <begin position="46"/>
        <end position="268"/>
    </location>
</feature>
<dbReference type="SMART" id="SM00824">
    <property type="entry name" value="PKS_TE"/>
    <property type="match status" value="1"/>
</dbReference>
<dbReference type="EMBL" id="AZSP01000112">
    <property type="protein sequence ID" value="PVE12344.1"/>
    <property type="molecule type" value="Genomic_DNA"/>
</dbReference>
<dbReference type="PANTHER" id="PTHR11487">
    <property type="entry name" value="THIOESTERASE"/>
    <property type="match status" value="1"/>
</dbReference>
<dbReference type="PANTHER" id="PTHR11487:SF0">
    <property type="entry name" value="S-ACYL FATTY ACID SYNTHASE THIOESTERASE, MEDIUM CHAIN"/>
    <property type="match status" value="1"/>
</dbReference>
<dbReference type="STRING" id="1440053.GCA_000718095_06426"/>
<dbReference type="RefSeq" id="WP_078491030.1">
    <property type="nucleotide sequence ID" value="NZ_AZSP01000112.1"/>
</dbReference>
<name>A0A2T7TAZ5_9ACTN</name>
<dbReference type="GO" id="GO:0016787">
    <property type="term" value="F:hydrolase activity"/>
    <property type="evidence" value="ECO:0007669"/>
    <property type="project" value="UniProtKB-KW"/>
</dbReference>
<dbReference type="AlphaFoldDB" id="A0A2T7TAZ5"/>
<dbReference type="OrthoDB" id="8480037at2"/>
<reference evidence="5 6" key="1">
    <citation type="submission" date="2013-12" db="EMBL/GenBank/DDBJ databases">
        <title>Annotated genome of Streptomyces scopuliridis.</title>
        <authorList>
            <person name="Olson J.B."/>
        </authorList>
    </citation>
    <scope>NUCLEOTIDE SEQUENCE [LARGE SCALE GENOMIC DNA]</scope>
    <source>
        <strain evidence="5 6">RB72</strain>
    </source>
</reference>
<keyword evidence="2" id="KW-0378">Hydrolase</keyword>
<evidence type="ECO:0000259" key="4">
    <source>
        <dbReference type="SMART" id="SM00824"/>
    </source>
</evidence>
<dbReference type="Pfam" id="PF00975">
    <property type="entry name" value="Thioesterase"/>
    <property type="match status" value="1"/>
</dbReference>
<evidence type="ECO:0000256" key="1">
    <source>
        <dbReference type="ARBA" id="ARBA00007169"/>
    </source>
</evidence>
<dbReference type="InterPro" id="IPR012223">
    <property type="entry name" value="TEII"/>
</dbReference>
<dbReference type="SUPFAM" id="SSF53474">
    <property type="entry name" value="alpha/beta-Hydrolases"/>
    <property type="match status" value="1"/>
</dbReference>
<evidence type="ECO:0000256" key="2">
    <source>
        <dbReference type="ARBA" id="ARBA00022801"/>
    </source>
</evidence>
<dbReference type="InterPro" id="IPR029058">
    <property type="entry name" value="AB_hydrolase_fold"/>
</dbReference>
<dbReference type="Proteomes" id="UP000245992">
    <property type="component" value="Unassembled WGS sequence"/>
</dbReference>
<feature type="compositionally biased region" description="Basic and acidic residues" evidence="3">
    <location>
        <begin position="1"/>
        <end position="17"/>
    </location>
</feature>
<sequence length="272" mass="29933">MSDTSERIRHAGEDGHARHLSGPDPTPSLAWFRRFTPVSRPRTRLVCFPYAGGAASAFRTWPRRLPETVELLAVQYPGRQDRLQDPCVDDMDTLVEPIVEALTPWLDRPLALFGHSMGASVAFEVAIRLKDRHGVDPAALFVSGRGAPGLTRESALHEQGDAALIADVLRLDAAAAPVLRDPDLRELVMGSIRADYRLSETYRPHPDASTGAPITAYVGRDDPDIAPDDIRAWARHTRAGYSERIFPGNHFYLVPHAAELIQDVAAKLHTTA</sequence>
<evidence type="ECO:0000313" key="5">
    <source>
        <dbReference type="EMBL" id="PVE12344.1"/>
    </source>
</evidence>
<dbReference type="GO" id="GO:0008610">
    <property type="term" value="P:lipid biosynthetic process"/>
    <property type="evidence" value="ECO:0007669"/>
    <property type="project" value="TreeGrafter"/>
</dbReference>
<keyword evidence="6" id="KW-1185">Reference proteome</keyword>
<protein>
    <recommendedName>
        <fullName evidence="4">Thioesterase TesA-like domain-containing protein</fullName>
    </recommendedName>
</protein>
<organism evidence="5 6">
    <name type="scientific">Streptomyces scopuliridis RB72</name>
    <dbReference type="NCBI Taxonomy" id="1440053"/>
    <lineage>
        <taxon>Bacteria</taxon>
        <taxon>Bacillati</taxon>
        <taxon>Actinomycetota</taxon>
        <taxon>Actinomycetes</taxon>
        <taxon>Kitasatosporales</taxon>
        <taxon>Streptomycetaceae</taxon>
        <taxon>Streptomyces</taxon>
    </lineage>
</organism>
<dbReference type="Gene3D" id="3.40.50.1820">
    <property type="entry name" value="alpha/beta hydrolase"/>
    <property type="match status" value="1"/>
</dbReference>
<evidence type="ECO:0000313" key="6">
    <source>
        <dbReference type="Proteomes" id="UP000245992"/>
    </source>
</evidence>
<comment type="caution">
    <text evidence="5">The sequence shown here is derived from an EMBL/GenBank/DDBJ whole genome shotgun (WGS) entry which is preliminary data.</text>
</comment>
<dbReference type="InterPro" id="IPR020802">
    <property type="entry name" value="TesA-like"/>
</dbReference>
<accession>A0A2T7TAZ5</accession>
<proteinExistence type="inferred from homology"/>
<comment type="similarity">
    <text evidence="1">Belongs to the thioesterase family.</text>
</comment>
<evidence type="ECO:0000256" key="3">
    <source>
        <dbReference type="SAM" id="MobiDB-lite"/>
    </source>
</evidence>
<gene>
    <name evidence="5" type="ORF">Y717_03305</name>
</gene>
<dbReference type="InterPro" id="IPR001031">
    <property type="entry name" value="Thioesterase"/>
</dbReference>
<feature type="region of interest" description="Disordered" evidence="3">
    <location>
        <begin position="1"/>
        <end position="23"/>
    </location>
</feature>